<accession>A0A084WC09</accession>
<dbReference type="EMBL" id="ATLV01022538">
    <property type="status" value="NOT_ANNOTATED_CDS"/>
    <property type="molecule type" value="Genomic_DNA"/>
</dbReference>
<reference evidence="1 3" key="1">
    <citation type="journal article" date="2014" name="BMC Genomics">
        <title>Genome sequence of Anopheles sinensis provides insight into genetics basis of mosquito competence for malaria parasites.</title>
        <authorList>
            <person name="Zhou D."/>
            <person name="Zhang D."/>
            <person name="Ding G."/>
            <person name="Shi L."/>
            <person name="Hou Q."/>
            <person name="Ye Y."/>
            <person name="Xu Y."/>
            <person name="Zhou H."/>
            <person name="Xiong C."/>
            <person name="Li S."/>
            <person name="Yu J."/>
            <person name="Hong S."/>
            <person name="Yu X."/>
            <person name="Zou P."/>
            <person name="Chen C."/>
            <person name="Chang X."/>
            <person name="Wang W."/>
            <person name="Lv Y."/>
            <person name="Sun Y."/>
            <person name="Ma L."/>
            <person name="Shen B."/>
            <person name="Zhu C."/>
        </authorList>
    </citation>
    <scope>NUCLEOTIDE SEQUENCE [LARGE SCALE GENOMIC DNA]</scope>
</reference>
<evidence type="ECO:0000313" key="3">
    <source>
        <dbReference type="Proteomes" id="UP000030765"/>
    </source>
</evidence>
<protein>
    <submittedName>
        <fullName evidence="1 2">SJCHGC07392 protein</fullName>
    </submittedName>
</protein>
<name>A0A084WC09_ANOSI</name>
<keyword evidence="3" id="KW-1185">Reference proteome</keyword>
<dbReference type="EMBL" id="KE525333">
    <property type="protein sequence ID" value="KFB47753.1"/>
    <property type="molecule type" value="Genomic_DNA"/>
</dbReference>
<evidence type="ECO:0000313" key="1">
    <source>
        <dbReference type="EMBL" id="KFB47753.1"/>
    </source>
</evidence>
<dbReference type="Proteomes" id="UP000030765">
    <property type="component" value="Unassembled WGS sequence"/>
</dbReference>
<organism evidence="1">
    <name type="scientific">Anopheles sinensis</name>
    <name type="common">Mosquito</name>
    <dbReference type="NCBI Taxonomy" id="74873"/>
    <lineage>
        <taxon>Eukaryota</taxon>
        <taxon>Metazoa</taxon>
        <taxon>Ecdysozoa</taxon>
        <taxon>Arthropoda</taxon>
        <taxon>Hexapoda</taxon>
        <taxon>Insecta</taxon>
        <taxon>Pterygota</taxon>
        <taxon>Neoptera</taxon>
        <taxon>Endopterygota</taxon>
        <taxon>Diptera</taxon>
        <taxon>Nematocera</taxon>
        <taxon>Culicoidea</taxon>
        <taxon>Culicidae</taxon>
        <taxon>Anophelinae</taxon>
        <taxon>Anopheles</taxon>
    </lineage>
</organism>
<gene>
    <name evidence="1" type="ORF">ZHAS_00015822</name>
</gene>
<dbReference type="VEuPathDB" id="VectorBase:ASIC015822"/>
<dbReference type="AlphaFoldDB" id="A0A084WC09"/>
<dbReference type="EnsemblMetazoa" id="ASIC015822-RA">
    <property type="protein sequence ID" value="ASIC015822-PA"/>
    <property type="gene ID" value="ASIC015822"/>
</dbReference>
<reference evidence="2" key="2">
    <citation type="submission" date="2020-05" db="UniProtKB">
        <authorList>
            <consortium name="EnsemblMetazoa"/>
        </authorList>
    </citation>
    <scope>IDENTIFICATION</scope>
</reference>
<evidence type="ECO:0000313" key="2">
    <source>
        <dbReference type="EnsemblMetazoa" id="ASIC015822-PA"/>
    </source>
</evidence>
<sequence length="59" mass="6470">MSTHSKAAVLLLRELPVRDLLHLPLTSHVLPQWVGSPTIRRDFQTLLLALGKETAVAAS</sequence>
<proteinExistence type="predicted"/>